<keyword evidence="5" id="KW-1185">Reference proteome</keyword>
<sequence>MNKKIISIILLGFILSIQTQAQLLLDNSNNNNNLSIIQGLLRNSDRFLQNPTLTITPTETSFISGSHITFSGLSSPQDVVKIELFNSSQSINLQFLQASSNSILALFNGGYSGVFQGRITLSSGIVIVSYNTINIRVKIDSISPNQGSNQGGVLLTINGSNFSYYSSLMQVFIGNIQCTVLTSTDTQIQCVTQPALNLVNQQVNVVIKSGNLVSTTDNPSNILFKFINIAQQPIITSIKSATNKFFRSDIVQITGQNLFAQGITTLLYIGSTNVLFSQNNQGLTFIIPNDISSQLTQLVIYVGQNGSTQPQNFQIGYILNYLFGLNPDKTLYVSRYGEFQLYGSVQGLSKKSQIQLQLDSGSLSDFNLLIMNNVFYIQGTFDHSLSQAPTKITQLNIDGQNYLSNPITFLSQQDQIMVSFSIKIHPTDSKFFQMKLMPNAQYPNLTVQSLVVQDFQAKIVDQLIQESANTFKYLRFSSNYTDISFVAYTNQGVAQYYGGSSAMYLIQVQITKLTQTQNVKTGDILQFQISQPSTKFVYTMNVMCPNGYNDQISSYFKGLDIYQVLPFQQKGNVYSFYFPTITQRLSTAQSTCDIYIAETDLTFATQSQYEYIQFFLNQDFINSFLKEPNQSPQIDVNPNLQVGFTRTTYFLQQFKNAVTPQKQRIYVQDIQPQTLSANGGEQVVITGNNFLANSNTVQTTQVTLFGVSCQVTSLSNTQITCISGQKANYKLPEDVSQYTFRRGLQVKRQDTLLDGFDKTQILIGNESALLLTHVNLKIDFSDQYQVRLLKNQFLDQQTLFVPYNLNLTLDVGLYTGNQINFNKIYVDGQLIIISSRDLNIHIQQIDGLGSISFGSSQQNINSNVNIVIDSGCTNLNAYGKNVQSYNYKLKSALNAQSSVIEVADSSINLQPGNKIMVLATSLDEVNEEFVIQSVKGNLITVATPAQYTHTNTIETHTQQNGSVRQFNIQVPVVQSDRNLSIKLNSCSFKNIYNARIESSNSLEANIIMNSFVVINSKPTDSQVQINSQNIQNSVISISNSPFLISSNFQNNFVILSQPINTLSVDSSVFINNYLQAGIINYSQQTSKYANNLIVSSNYCFSQQYVQTVQADQNICFSTNSFTQNMFPQMIQTNDLAFSVLDLRQYLIRNQASMLTSQQNDKFAFAPDSSNKTKFFVVANTNSKPAKNQPVLQLNDNAYNFFQSIIQNFELQGFINTQQLIQYADQMGQYFRQGAFIIDILNLKSDINQSTQLFNPTINDQLRNLIVVDRDGSLTGKPQNVISSNLVVPSLNCALNVNNLNSCMSQIGVFQLSTLGNQNGIPQTTQCQNTLSDNPIAILDGTTYTSDQNESLNTFAVGLTGQINFRFINRIYHNQEYIPCYFNLEPIFIQDLTKSFIVKYMVDTSKWSLNVYVKQESKYIWMTSVSSLDVNTCNLGDYLIQNDGVQICIQSTSGYLYGLGISVSQIL</sequence>
<accession>I7LUI6</accession>
<feature type="chain" id="PRO_5003712042" evidence="2">
    <location>
        <begin position="22"/>
        <end position="1466"/>
    </location>
</feature>
<dbReference type="InterPro" id="IPR002909">
    <property type="entry name" value="IPT_dom"/>
</dbReference>
<dbReference type="PANTHER" id="PTHR46769">
    <property type="entry name" value="POLYCYSTIC KIDNEY AND HEPATIC DISEASE 1 (AUTOSOMAL RECESSIVE)-LIKE 1"/>
    <property type="match status" value="1"/>
</dbReference>
<evidence type="ECO:0000259" key="3">
    <source>
        <dbReference type="SMART" id="SM00429"/>
    </source>
</evidence>
<dbReference type="SMART" id="SM00429">
    <property type="entry name" value="IPT"/>
    <property type="match status" value="2"/>
</dbReference>
<dbReference type="SUPFAM" id="SSF81296">
    <property type="entry name" value="E set domains"/>
    <property type="match status" value="2"/>
</dbReference>
<keyword evidence="1 2" id="KW-0732">Signal</keyword>
<dbReference type="KEGG" id="tet:TTHERM_00402160"/>
<dbReference type="CDD" id="cd00603">
    <property type="entry name" value="IPT_PCSR"/>
    <property type="match status" value="1"/>
</dbReference>
<reference evidence="5" key="1">
    <citation type="journal article" date="2006" name="PLoS Biol.">
        <title>Macronuclear genome sequence of the ciliate Tetrahymena thermophila, a model eukaryote.</title>
        <authorList>
            <person name="Eisen J.A."/>
            <person name="Coyne R.S."/>
            <person name="Wu M."/>
            <person name="Wu D."/>
            <person name="Thiagarajan M."/>
            <person name="Wortman J.R."/>
            <person name="Badger J.H."/>
            <person name="Ren Q."/>
            <person name="Amedeo P."/>
            <person name="Jones K.M."/>
            <person name="Tallon L.J."/>
            <person name="Delcher A.L."/>
            <person name="Salzberg S.L."/>
            <person name="Silva J.C."/>
            <person name="Haas B.J."/>
            <person name="Majoros W.H."/>
            <person name="Farzad M."/>
            <person name="Carlton J.M."/>
            <person name="Smith R.K. Jr."/>
            <person name="Garg J."/>
            <person name="Pearlman R.E."/>
            <person name="Karrer K.M."/>
            <person name="Sun L."/>
            <person name="Manning G."/>
            <person name="Elde N.C."/>
            <person name="Turkewitz A.P."/>
            <person name="Asai D.J."/>
            <person name="Wilkes D.E."/>
            <person name="Wang Y."/>
            <person name="Cai H."/>
            <person name="Collins K."/>
            <person name="Stewart B.A."/>
            <person name="Lee S.R."/>
            <person name="Wilamowska K."/>
            <person name="Weinberg Z."/>
            <person name="Ruzzo W.L."/>
            <person name="Wloga D."/>
            <person name="Gaertig J."/>
            <person name="Frankel J."/>
            <person name="Tsao C.-C."/>
            <person name="Gorovsky M.A."/>
            <person name="Keeling P.J."/>
            <person name="Waller R.F."/>
            <person name="Patron N.J."/>
            <person name="Cherry J.M."/>
            <person name="Stover N.A."/>
            <person name="Krieger C.J."/>
            <person name="del Toro C."/>
            <person name="Ryder H.F."/>
            <person name="Williamson S.C."/>
            <person name="Barbeau R.A."/>
            <person name="Hamilton E.P."/>
            <person name="Orias E."/>
        </authorList>
    </citation>
    <scope>NUCLEOTIDE SEQUENCE [LARGE SCALE GENOMIC DNA]</scope>
    <source>
        <strain evidence="5">SB210</strain>
    </source>
</reference>
<evidence type="ECO:0000313" key="4">
    <source>
        <dbReference type="EMBL" id="EAR93844.2"/>
    </source>
</evidence>
<dbReference type="Pfam" id="PF01833">
    <property type="entry name" value="TIG"/>
    <property type="match status" value="3"/>
</dbReference>
<dbReference type="InParanoid" id="I7LUI6"/>
<evidence type="ECO:0000313" key="5">
    <source>
        <dbReference type="Proteomes" id="UP000009168"/>
    </source>
</evidence>
<dbReference type="InterPro" id="IPR014756">
    <property type="entry name" value="Ig_E-set"/>
</dbReference>
<dbReference type="RefSeq" id="XP_001014089.2">
    <property type="nucleotide sequence ID" value="XM_001014089.2"/>
</dbReference>
<dbReference type="EMBL" id="GG662719">
    <property type="protein sequence ID" value="EAR93844.2"/>
    <property type="molecule type" value="Genomic_DNA"/>
</dbReference>
<dbReference type="Gene3D" id="2.60.40.10">
    <property type="entry name" value="Immunoglobulins"/>
    <property type="match status" value="2"/>
</dbReference>
<dbReference type="InterPro" id="IPR013783">
    <property type="entry name" value="Ig-like_fold"/>
</dbReference>
<proteinExistence type="predicted"/>
<evidence type="ECO:0000256" key="1">
    <source>
        <dbReference type="ARBA" id="ARBA00022729"/>
    </source>
</evidence>
<feature type="signal peptide" evidence="2">
    <location>
        <begin position="1"/>
        <end position="21"/>
    </location>
</feature>
<dbReference type="InterPro" id="IPR052387">
    <property type="entry name" value="Fibrocystin"/>
</dbReference>
<dbReference type="OrthoDB" id="120976at2759"/>
<feature type="domain" description="IPT/TIG" evidence="3">
    <location>
        <begin position="667"/>
        <end position="752"/>
    </location>
</feature>
<dbReference type="Proteomes" id="UP000009168">
    <property type="component" value="Unassembled WGS sequence"/>
</dbReference>
<protein>
    <submittedName>
        <fullName evidence="4">IPT/TIG domain protein</fullName>
    </submittedName>
</protein>
<dbReference type="PANTHER" id="PTHR46769:SF2">
    <property type="entry name" value="FIBROCYSTIN-L ISOFORM 2 PRECURSOR-RELATED"/>
    <property type="match status" value="1"/>
</dbReference>
<dbReference type="CDD" id="cd00102">
    <property type="entry name" value="IPT"/>
    <property type="match status" value="1"/>
</dbReference>
<evidence type="ECO:0000256" key="2">
    <source>
        <dbReference type="SAM" id="SignalP"/>
    </source>
</evidence>
<organism evidence="4 5">
    <name type="scientific">Tetrahymena thermophila (strain SB210)</name>
    <dbReference type="NCBI Taxonomy" id="312017"/>
    <lineage>
        <taxon>Eukaryota</taxon>
        <taxon>Sar</taxon>
        <taxon>Alveolata</taxon>
        <taxon>Ciliophora</taxon>
        <taxon>Intramacronucleata</taxon>
        <taxon>Oligohymenophorea</taxon>
        <taxon>Hymenostomatida</taxon>
        <taxon>Tetrahymenina</taxon>
        <taxon>Tetrahymenidae</taxon>
        <taxon>Tetrahymena</taxon>
    </lineage>
</organism>
<feature type="domain" description="IPT/TIG" evidence="3">
    <location>
        <begin position="136"/>
        <end position="227"/>
    </location>
</feature>
<gene>
    <name evidence="4" type="ORF">TTHERM_00402160</name>
</gene>
<name>I7LUI6_TETTS</name>
<dbReference type="GeneID" id="7828884"/>